<sequence>MEVSSPPRHLYTTRSGEPLEHGQNKGDTSEMTIRGGGPIIEKERFSTVLKPLKSSKLSRQRFPAGTNHRYLMCRSQIIEYLRRGAVGLAFSISLLSDAEEISSESSNTLNAPTKTRTLKPPFQEPSTCI</sequence>
<feature type="region of interest" description="Disordered" evidence="1">
    <location>
        <begin position="1"/>
        <end position="37"/>
    </location>
</feature>
<protein>
    <submittedName>
        <fullName evidence="2">Uncharacterized protein</fullName>
    </submittedName>
</protein>
<reference evidence="2" key="1">
    <citation type="journal article" date="2023" name="G3 (Bethesda)">
        <title>A reference genome for the long-term kleptoplast-retaining sea slug Elysia crispata morphotype clarki.</title>
        <authorList>
            <person name="Eastman K.E."/>
            <person name="Pendleton A.L."/>
            <person name="Shaikh M.A."/>
            <person name="Suttiyut T."/>
            <person name="Ogas R."/>
            <person name="Tomko P."/>
            <person name="Gavelis G."/>
            <person name="Widhalm J.R."/>
            <person name="Wisecaver J.H."/>
        </authorList>
    </citation>
    <scope>NUCLEOTIDE SEQUENCE</scope>
    <source>
        <strain evidence="2">ECLA1</strain>
    </source>
</reference>
<dbReference type="EMBL" id="JAWDGP010003891">
    <property type="protein sequence ID" value="KAK3769745.1"/>
    <property type="molecule type" value="Genomic_DNA"/>
</dbReference>
<organism evidence="2 3">
    <name type="scientific">Elysia crispata</name>
    <name type="common">lettuce slug</name>
    <dbReference type="NCBI Taxonomy" id="231223"/>
    <lineage>
        <taxon>Eukaryota</taxon>
        <taxon>Metazoa</taxon>
        <taxon>Spiralia</taxon>
        <taxon>Lophotrochozoa</taxon>
        <taxon>Mollusca</taxon>
        <taxon>Gastropoda</taxon>
        <taxon>Heterobranchia</taxon>
        <taxon>Euthyneura</taxon>
        <taxon>Panpulmonata</taxon>
        <taxon>Sacoglossa</taxon>
        <taxon>Placobranchoidea</taxon>
        <taxon>Plakobranchidae</taxon>
        <taxon>Elysia</taxon>
    </lineage>
</organism>
<name>A0AAE0ZI81_9GAST</name>
<accession>A0AAE0ZI81</accession>
<feature type="region of interest" description="Disordered" evidence="1">
    <location>
        <begin position="101"/>
        <end position="129"/>
    </location>
</feature>
<feature type="compositionally biased region" description="Basic and acidic residues" evidence="1">
    <location>
        <begin position="17"/>
        <end position="28"/>
    </location>
</feature>
<comment type="caution">
    <text evidence="2">The sequence shown here is derived from an EMBL/GenBank/DDBJ whole genome shotgun (WGS) entry which is preliminary data.</text>
</comment>
<evidence type="ECO:0000256" key="1">
    <source>
        <dbReference type="SAM" id="MobiDB-lite"/>
    </source>
</evidence>
<evidence type="ECO:0000313" key="3">
    <source>
        <dbReference type="Proteomes" id="UP001283361"/>
    </source>
</evidence>
<evidence type="ECO:0000313" key="2">
    <source>
        <dbReference type="EMBL" id="KAK3769745.1"/>
    </source>
</evidence>
<keyword evidence="3" id="KW-1185">Reference proteome</keyword>
<feature type="compositionally biased region" description="Polar residues" evidence="1">
    <location>
        <begin position="103"/>
        <end position="115"/>
    </location>
</feature>
<proteinExistence type="predicted"/>
<gene>
    <name evidence="2" type="ORF">RRG08_062085</name>
</gene>
<dbReference type="AlphaFoldDB" id="A0AAE0ZI81"/>
<dbReference type="Proteomes" id="UP001283361">
    <property type="component" value="Unassembled WGS sequence"/>
</dbReference>